<protein>
    <submittedName>
        <fullName evidence="1">Uncharacterized protein</fullName>
    </submittedName>
</protein>
<dbReference type="Proteomes" id="UP000178656">
    <property type="component" value="Unassembled WGS sequence"/>
</dbReference>
<dbReference type="AlphaFoldDB" id="A0A1F5TDI0"/>
<name>A0A1F5TDI0_9BACT</name>
<sequence>MLAGAVEECLIRLVNGFIQPAIVGFGEMLLSFRWSTVPDAREKAARFRLELGRVDGKGFEQLFG</sequence>
<dbReference type="EMBL" id="MFGM01000026">
    <property type="protein sequence ID" value="OGF37032.1"/>
    <property type="molecule type" value="Genomic_DNA"/>
</dbReference>
<evidence type="ECO:0000313" key="1">
    <source>
        <dbReference type="EMBL" id="OGF37032.1"/>
    </source>
</evidence>
<proteinExistence type="predicted"/>
<evidence type="ECO:0000313" key="2">
    <source>
        <dbReference type="Proteomes" id="UP000178656"/>
    </source>
</evidence>
<organism evidence="1 2">
    <name type="scientific">Candidatus Falkowbacteria bacterium RIFOXYC2_FULL_48_21</name>
    <dbReference type="NCBI Taxonomy" id="1798005"/>
    <lineage>
        <taxon>Bacteria</taxon>
        <taxon>Candidatus Falkowiibacteriota</taxon>
    </lineage>
</organism>
<gene>
    <name evidence="1" type="ORF">A2482_02565</name>
</gene>
<comment type="caution">
    <text evidence="1">The sequence shown here is derived from an EMBL/GenBank/DDBJ whole genome shotgun (WGS) entry which is preliminary data.</text>
</comment>
<reference evidence="1 2" key="1">
    <citation type="journal article" date="2016" name="Nat. Commun.">
        <title>Thousands of microbial genomes shed light on interconnected biogeochemical processes in an aquifer system.</title>
        <authorList>
            <person name="Anantharaman K."/>
            <person name="Brown C.T."/>
            <person name="Hug L.A."/>
            <person name="Sharon I."/>
            <person name="Castelle C.J."/>
            <person name="Probst A.J."/>
            <person name="Thomas B.C."/>
            <person name="Singh A."/>
            <person name="Wilkins M.J."/>
            <person name="Karaoz U."/>
            <person name="Brodie E.L."/>
            <person name="Williams K.H."/>
            <person name="Hubbard S.S."/>
            <person name="Banfield J.F."/>
        </authorList>
    </citation>
    <scope>NUCLEOTIDE SEQUENCE [LARGE SCALE GENOMIC DNA]</scope>
</reference>
<accession>A0A1F5TDI0</accession>